<keyword evidence="2" id="KW-0276">Fatty acid metabolism</keyword>
<dbReference type="Pfam" id="PF00501">
    <property type="entry name" value="AMP-binding"/>
    <property type="match status" value="1"/>
</dbReference>
<dbReference type="PROSITE" id="PS00455">
    <property type="entry name" value="AMP_BINDING"/>
    <property type="match status" value="1"/>
</dbReference>
<reference evidence="6 7" key="1">
    <citation type="submission" date="2024-03" db="EMBL/GenBank/DDBJ databases">
        <title>Adaptation during the transition from Ophiocordyceps entomopathogen to insect associate is accompanied by gene loss and intensified selection.</title>
        <authorList>
            <person name="Ward C.M."/>
            <person name="Onetto C.A."/>
            <person name="Borneman A.R."/>
        </authorList>
    </citation>
    <scope>NUCLEOTIDE SEQUENCE [LARGE SCALE GENOMIC DNA]</scope>
    <source>
        <strain evidence="6">AWRI1</strain>
        <tissue evidence="6">Single Adult Female</tissue>
    </source>
</reference>
<protein>
    <recommendedName>
        <fullName evidence="4">long-chain-fatty-acid--CoA ligase</fullName>
        <ecNumber evidence="4">6.2.1.3</ecNumber>
    </recommendedName>
</protein>
<evidence type="ECO:0000313" key="7">
    <source>
        <dbReference type="Proteomes" id="UP001367676"/>
    </source>
</evidence>
<dbReference type="PANTHER" id="PTHR43272:SF32">
    <property type="entry name" value="AMP-DEPENDENT SYNTHETASE_LIGASE DOMAIN-CONTAINING PROTEIN"/>
    <property type="match status" value="1"/>
</dbReference>
<dbReference type="InterPro" id="IPR042099">
    <property type="entry name" value="ANL_N_sf"/>
</dbReference>
<evidence type="ECO:0000259" key="5">
    <source>
        <dbReference type="Pfam" id="PF00501"/>
    </source>
</evidence>
<dbReference type="InterPro" id="IPR000873">
    <property type="entry name" value="AMP-dep_synth/lig_dom"/>
</dbReference>
<keyword evidence="3" id="KW-0443">Lipid metabolism</keyword>
<dbReference type="Pfam" id="PF23562">
    <property type="entry name" value="AMP-binding_C_3"/>
    <property type="match status" value="1"/>
</dbReference>
<dbReference type="InterPro" id="IPR020845">
    <property type="entry name" value="AMP-binding_CS"/>
</dbReference>
<keyword evidence="7" id="KW-1185">Reference proteome</keyword>
<evidence type="ECO:0000256" key="3">
    <source>
        <dbReference type="ARBA" id="ARBA00023098"/>
    </source>
</evidence>
<dbReference type="PANTHER" id="PTHR43272">
    <property type="entry name" value="LONG-CHAIN-FATTY-ACID--COA LIGASE"/>
    <property type="match status" value="1"/>
</dbReference>
<sequence length="672" mass="74467">MMNENTKPYRNGVGPAGKSMIGPDALVPAASTICSSIRDAVQIRKSDDFATPYISMTTCLQQSADKYEDHPALGWKIDDKWTTMSYRIFYKTVRTVAKAFLKLGLEKYHSVCILGINSPEWLLSSFGAIFAGGIQAGIYTTNSPEACLHCLKKSYAQIVVVQNGMQLEKILKIRHEVPDLKAIIQIEGNPSKPGVISWKELIEIGEKESEVALQSAIHNTAINECCAILFTSGTTGPAKGVMLNHDNLVFLAKSLGAVLNFREKSERVLSYLPLSHIAEMIILFLCVQVGGTIYFADPNVLKGTLIENLRHIKPTLFFGVPRIWEKLKEGIETKLKSAPLIKKWLLYGTSSVMTHKYKQMSSGYSVPLVNKLPTLFQYLVCNKVKEGLGLSECQMNFFSGAAPMMLDVKQFFAGLDIPITEAYGMSESTGPMTISRAPTGCLVRCCGQALPHLEVKIKKPDSDDEGEICTYGRHLFMGYIDDLEKTKESLDEEGWLRTGDKGKLDPVYGLMITGRFKDIIITAGGENIPTGLIEETIKSELPVISQAVLIGDARKYLTVLITLKTLLDKDNGAPLDELDAVTKHWCRSLGSQCGTVSEILQKKPKEIYQAIDDGIHEANKKAISNAQRVQKFRILPKDFSINSGELGPTMKVKRQVVLDRYKDVIEDMYKDA</sequence>
<name>A0AAN9TMA4_9HEMI</name>
<gene>
    <name evidence="6" type="ORF">V9T40_001449</name>
</gene>
<feature type="domain" description="AMP-dependent synthetase/ligase" evidence="5">
    <location>
        <begin position="60"/>
        <end position="479"/>
    </location>
</feature>
<organism evidence="6 7">
    <name type="scientific">Parthenolecanium corni</name>
    <dbReference type="NCBI Taxonomy" id="536013"/>
    <lineage>
        <taxon>Eukaryota</taxon>
        <taxon>Metazoa</taxon>
        <taxon>Ecdysozoa</taxon>
        <taxon>Arthropoda</taxon>
        <taxon>Hexapoda</taxon>
        <taxon>Insecta</taxon>
        <taxon>Pterygota</taxon>
        <taxon>Neoptera</taxon>
        <taxon>Paraneoptera</taxon>
        <taxon>Hemiptera</taxon>
        <taxon>Sternorrhyncha</taxon>
        <taxon>Coccoidea</taxon>
        <taxon>Coccidae</taxon>
        <taxon>Parthenolecanium</taxon>
    </lineage>
</organism>
<dbReference type="AlphaFoldDB" id="A0AAN9TMA4"/>
<evidence type="ECO:0000256" key="4">
    <source>
        <dbReference type="ARBA" id="ARBA00026121"/>
    </source>
</evidence>
<dbReference type="Proteomes" id="UP001367676">
    <property type="component" value="Unassembled WGS sequence"/>
</dbReference>
<dbReference type="GO" id="GO:0005783">
    <property type="term" value="C:endoplasmic reticulum"/>
    <property type="evidence" value="ECO:0007669"/>
    <property type="project" value="TreeGrafter"/>
</dbReference>
<accession>A0AAN9TMA4</accession>
<dbReference type="EMBL" id="JBBCAQ010000019">
    <property type="protein sequence ID" value="KAK7595016.1"/>
    <property type="molecule type" value="Genomic_DNA"/>
</dbReference>
<keyword evidence="1" id="KW-0436">Ligase</keyword>
<evidence type="ECO:0000256" key="2">
    <source>
        <dbReference type="ARBA" id="ARBA00022832"/>
    </source>
</evidence>
<dbReference type="Gene3D" id="3.40.50.12780">
    <property type="entry name" value="N-terminal domain of ligase-like"/>
    <property type="match status" value="1"/>
</dbReference>
<dbReference type="SUPFAM" id="SSF56801">
    <property type="entry name" value="Acetyl-CoA synthetase-like"/>
    <property type="match status" value="1"/>
</dbReference>
<dbReference type="EC" id="6.2.1.3" evidence="4"/>
<proteinExistence type="predicted"/>
<dbReference type="GO" id="GO:0004467">
    <property type="term" value="F:long-chain fatty acid-CoA ligase activity"/>
    <property type="evidence" value="ECO:0007669"/>
    <property type="project" value="UniProtKB-EC"/>
</dbReference>
<evidence type="ECO:0000256" key="1">
    <source>
        <dbReference type="ARBA" id="ARBA00022598"/>
    </source>
</evidence>
<comment type="caution">
    <text evidence="6">The sequence shown here is derived from an EMBL/GenBank/DDBJ whole genome shotgun (WGS) entry which is preliminary data.</text>
</comment>
<evidence type="ECO:0000313" key="6">
    <source>
        <dbReference type="EMBL" id="KAK7595016.1"/>
    </source>
</evidence>
<dbReference type="GO" id="GO:0016020">
    <property type="term" value="C:membrane"/>
    <property type="evidence" value="ECO:0007669"/>
    <property type="project" value="TreeGrafter"/>
</dbReference>